<dbReference type="EMBL" id="KV878209">
    <property type="protein sequence ID" value="OJJ41377.1"/>
    <property type="molecule type" value="Genomic_DNA"/>
</dbReference>
<feature type="transmembrane region" description="Helical" evidence="7">
    <location>
        <begin position="574"/>
        <end position="591"/>
    </location>
</feature>
<feature type="transmembrane region" description="Helical" evidence="7">
    <location>
        <begin position="636"/>
        <end position="658"/>
    </location>
</feature>
<evidence type="ECO:0000256" key="1">
    <source>
        <dbReference type="ARBA" id="ARBA00004141"/>
    </source>
</evidence>
<evidence type="ECO:0000256" key="4">
    <source>
        <dbReference type="ARBA" id="ARBA00022989"/>
    </source>
</evidence>
<accession>A0A1L9S2I4</accession>
<dbReference type="Pfam" id="PF04882">
    <property type="entry name" value="Peroxin-3"/>
    <property type="match status" value="1"/>
</dbReference>
<evidence type="ECO:0000256" key="6">
    <source>
        <dbReference type="SAM" id="MobiDB-lite"/>
    </source>
</evidence>
<feature type="transmembrane region" description="Helical" evidence="7">
    <location>
        <begin position="835"/>
        <end position="855"/>
    </location>
</feature>
<feature type="transmembrane region" description="Helical" evidence="7">
    <location>
        <begin position="772"/>
        <end position="790"/>
    </location>
</feature>
<dbReference type="AlphaFoldDB" id="A0A1L9S2I4"/>
<dbReference type="GO" id="GO:0005886">
    <property type="term" value="C:plasma membrane"/>
    <property type="evidence" value="ECO:0007669"/>
    <property type="project" value="TreeGrafter"/>
</dbReference>
<feature type="transmembrane region" description="Helical" evidence="7">
    <location>
        <begin position="15"/>
        <end position="34"/>
    </location>
</feature>
<sequence>MIGATRRWLRRNRRGLAIGAGVVGAGYLAGQYVLSKISEARERMSSDRIAKENLRRRFEQNQTDCSYTVLALLPTAAEDILEALPVEDLTKELQKKRAERLARLNAGEATGSDLSSVSPSVAEEDRRSLNSFQSEGFLHASQLGGSPSEADGQPKPKRNKTQLWNEVKIASITRSFTLIYTLSLLTIFTRVQLNLLGRRNYLSSVISLATPPANATTIRLEDHDDDDLTQTLGNDFETNRRYLAFSWWLLHRGWKGLMSEVQAAVEEVFGPLNPREDITLGKLSELTLQIRKKVEGSTEEERRFVTLDRLLDSVLQESGVLGVTEAASDQTTLTLRHLLDETADLIDSPSFTHVVTLLNNEGFAILVEKKCASDAFKSSPTPETVPQSFSSIATVLPVAGVSEPKTKLANVLAVMARQAHVIGNGTNPPNEYLTGMDQGVRELEAFAAVHSQSTDSLPPLTTTTERKLMAKIDWHIVPCLCLLYLLAFLDRINISNAAILGLKQDLNIDHGTKYNTALTIFFVPYVIFEIPSNILLKKLKPNVWLSICGFGFGLVMICQGLVSNWGGLMTTRWFLGMFETGLFPGCFYLMGMWYKRTEAQKRFSFFFSSTTLAGAFGGLLASGISKMEGIRGYGGWRWVFIIEGLLTCVVSIVWFFIIPGFPEDAKWLNDEEREFIRVKLAKDSGSAATNTKIGLKEVLSVFKDCKQNLHRWFDVLWPGRHSIRMSLALLNLNHADYAPAIKTQLYSIPPWAVAFCFSMTIAYLSDKLRHRFAFTLLPMMVAMAGYGILLNLHGTSTRHAQYAALFLVTSGCYSTMPVIVCWFSMNLGGHRRRSVGTAWQIGFGNIGGVISTYAFLEKDAPLYRPGYIISVSFLCFSAACCIAYFVAISMENRKRDRLEASGSYAEVGDNAEESMGDMAPSYRYQY</sequence>
<dbReference type="VEuPathDB" id="FungiDB:ASPWEDRAFT_101487"/>
<dbReference type="PANTHER" id="PTHR43791:SF46">
    <property type="entry name" value="MAJOR FACILITATOR SUPERFAMILY (MFS) PROFILE DOMAIN-CONTAINING PROTEIN-RELATED"/>
    <property type="match status" value="1"/>
</dbReference>
<feature type="transmembrane region" description="Helical" evidence="7">
    <location>
        <begin position="802"/>
        <end position="823"/>
    </location>
</feature>
<evidence type="ECO:0008006" key="10">
    <source>
        <dbReference type="Google" id="ProtNLM"/>
    </source>
</evidence>
<feature type="transmembrane region" description="Helical" evidence="7">
    <location>
        <begin position="867"/>
        <end position="887"/>
    </location>
</feature>
<dbReference type="RefSeq" id="XP_040695053.1">
    <property type="nucleotide sequence ID" value="XM_040827389.1"/>
</dbReference>
<name>A0A1L9S2I4_ASPWE</name>
<organism evidence="8 9">
    <name type="scientific">Aspergillus wentii DTO 134E9</name>
    <dbReference type="NCBI Taxonomy" id="1073089"/>
    <lineage>
        <taxon>Eukaryota</taxon>
        <taxon>Fungi</taxon>
        <taxon>Dikarya</taxon>
        <taxon>Ascomycota</taxon>
        <taxon>Pezizomycotina</taxon>
        <taxon>Eurotiomycetes</taxon>
        <taxon>Eurotiomycetidae</taxon>
        <taxon>Eurotiales</taxon>
        <taxon>Aspergillaceae</taxon>
        <taxon>Aspergillus</taxon>
        <taxon>Aspergillus subgen. Cremei</taxon>
    </lineage>
</organism>
<evidence type="ECO:0000313" key="8">
    <source>
        <dbReference type="EMBL" id="OJJ41377.1"/>
    </source>
</evidence>
<keyword evidence="5 7" id="KW-0472">Membrane</keyword>
<dbReference type="Gene3D" id="1.20.1250.20">
    <property type="entry name" value="MFS general substrate transporter like domains"/>
    <property type="match status" value="2"/>
</dbReference>
<evidence type="ECO:0000256" key="3">
    <source>
        <dbReference type="ARBA" id="ARBA00022692"/>
    </source>
</evidence>
<dbReference type="GeneID" id="63743237"/>
<evidence type="ECO:0000256" key="5">
    <source>
        <dbReference type="ARBA" id="ARBA00023136"/>
    </source>
</evidence>
<evidence type="ECO:0000256" key="7">
    <source>
        <dbReference type="SAM" id="Phobius"/>
    </source>
</evidence>
<dbReference type="GO" id="GO:0022857">
    <property type="term" value="F:transmembrane transporter activity"/>
    <property type="evidence" value="ECO:0007669"/>
    <property type="project" value="InterPro"/>
</dbReference>
<protein>
    <recommendedName>
        <fullName evidence="10">Major facilitator superfamily (MFS) profile domain-containing protein</fullName>
    </recommendedName>
</protein>
<evidence type="ECO:0000256" key="2">
    <source>
        <dbReference type="ARBA" id="ARBA00022448"/>
    </source>
</evidence>
<dbReference type="InterPro" id="IPR011701">
    <property type="entry name" value="MFS"/>
</dbReference>
<proteinExistence type="predicted"/>
<keyword evidence="2" id="KW-0813">Transport</keyword>
<feature type="transmembrane region" description="Helical" evidence="7">
    <location>
        <begin position="543"/>
        <end position="562"/>
    </location>
</feature>
<dbReference type="FunFam" id="1.20.1250.20:FF:000034">
    <property type="entry name" value="MFS general substrate transporter"/>
    <property type="match status" value="1"/>
</dbReference>
<reference evidence="9" key="1">
    <citation type="journal article" date="2017" name="Genome Biol.">
        <title>Comparative genomics reveals high biological diversity and specific adaptations in the industrially and medically important fungal genus Aspergillus.</title>
        <authorList>
            <person name="de Vries R.P."/>
            <person name="Riley R."/>
            <person name="Wiebenga A."/>
            <person name="Aguilar-Osorio G."/>
            <person name="Amillis S."/>
            <person name="Uchima C.A."/>
            <person name="Anderluh G."/>
            <person name="Asadollahi M."/>
            <person name="Askin M."/>
            <person name="Barry K."/>
            <person name="Battaglia E."/>
            <person name="Bayram O."/>
            <person name="Benocci T."/>
            <person name="Braus-Stromeyer S.A."/>
            <person name="Caldana C."/>
            <person name="Canovas D."/>
            <person name="Cerqueira G.C."/>
            <person name="Chen F."/>
            <person name="Chen W."/>
            <person name="Choi C."/>
            <person name="Clum A."/>
            <person name="Dos Santos R.A."/>
            <person name="Damasio A.R."/>
            <person name="Diallinas G."/>
            <person name="Emri T."/>
            <person name="Fekete E."/>
            <person name="Flipphi M."/>
            <person name="Freyberg S."/>
            <person name="Gallo A."/>
            <person name="Gournas C."/>
            <person name="Habgood R."/>
            <person name="Hainaut M."/>
            <person name="Harispe M.L."/>
            <person name="Henrissat B."/>
            <person name="Hilden K.S."/>
            <person name="Hope R."/>
            <person name="Hossain A."/>
            <person name="Karabika E."/>
            <person name="Karaffa L."/>
            <person name="Karanyi Z."/>
            <person name="Krasevec N."/>
            <person name="Kuo A."/>
            <person name="Kusch H."/>
            <person name="LaButti K."/>
            <person name="Lagendijk E.L."/>
            <person name="Lapidus A."/>
            <person name="Levasseur A."/>
            <person name="Lindquist E."/>
            <person name="Lipzen A."/>
            <person name="Logrieco A.F."/>
            <person name="MacCabe A."/>
            <person name="Maekelae M.R."/>
            <person name="Malavazi I."/>
            <person name="Melin P."/>
            <person name="Meyer V."/>
            <person name="Mielnichuk N."/>
            <person name="Miskei M."/>
            <person name="Molnar A.P."/>
            <person name="Mule G."/>
            <person name="Ngan C.Y."/>
            <person name="Orejas M."/>
            <person name="Orosz E."/>
            <person name="Ouedraogo J.P."/>
            <person name="Overkamp K.M."/>
            <person name="Park H.-S."/>
            <person name="Perrone G."/>
            <person name="Piumi F."/>
            <person name="Punt P.J."/>
            <person name="Ram A.F."/>
            <person name="Ramon A."/>
            <person name="Rauscher S."/>
            <person name="Record E."/>
            <person name="Riano-Pachon D.M."/>
            <person name="Robert V."/>
            <person name="Roehrig J."/>
            <person name="Ruller R."/>
            <person name="Salamov A."/>
            <person name="Salih N.S."/>
            <person name="Samson R.A."/>
            <person name="Sandor E."/>
            <person name="Sanguinetti M."/>
            <person name="Schuetze T."/>
            <person name="Sepcic K."/>
            <person name="Shelest E."/>
            <person name="Sherlock G."/>
            <person name="Sophianopoulou V."/>
            <person name="Squina F.M."/>
            <person name="Sun H."/>
            <person name="Susca A."/>
            <person name="Todd R.B."/>
            <person name="Tsang A."/>
            <person name="Unkles S.E."/>
            <person name="van de Wiele N."/>
            <person name="van Rossen-Uffink D."/>
            <person name="Oliveira J.V."/>
            <person name="Vesth T.C."/>
            <person name="Visser J."/>
            <person name="Yu J.-H."/>
            <person name="Zhou M."/>
            <person name="Andersen M.R."/>
            <person name="Archer D.B."/>
            <person name="Baker S.E."/>
            <person name="Benoit I."/>
            <person name="Brakhage A.A."/>
            <person name="Braus G.H."/>
            <person name="Fischer R."/>
            <person name="Frisvad J.C."/>
            <person name="Goldman G.H."/>
            <person name="Houbraken J."/>
            <person name="Oakley B."/>
            <person name="Pocsi I."/>
            <person name="Scazzocchio C."/>
            <person name="Seiboth B."/>
            <person name="vanKuyk P.A."/>
            <person name="Wortman J."/>
            <person name="Dyer P.S."/>
            <person name="Grigoriev I.V."/>
        </authorList>
    </citation>
    <scope>NUCLEOTIDE SEQUENCE [LARGE SCALE GENOMIC DNA]</scope>
    <source>
        <strain evidence="9">DTO 134E9</strain>
    </source>
</reference>
<comment type="subcellular location">
    <subcellularLocation>
        <location evidence="1">Membrane</location>
        <topology evidence="1">Multi-pass membrane protein</topology>
    </subcellularLocation>
</comment>
<dbReference type="PANTHER" id="PTHR43791">
    <property type="entry name" value="PERMEASE-RELATED"/>
    <property type="match status" value="1"/>
</dbReference>
<dbReference type="GO" id="GO:0005778">
    <property type="term" value="C:peroxisomal membrane"/>
    <property type="evidence" value="ECO:0007669"/>
    <property type="project" value="InterPro"/>
</dbReference>
<dbReference type="SUPFAM" id="SSF103473">
    <property type="entry name" value="MFS general substrate transporter"/>
    <property type="match status" value="1"/>
</dbReference>
<feature type="region of interest" description="Disordered" evidence="6">
    <location>
        <begin position="140"/>
        <end position="159"/>
    </location>
</feature>
<gene>
    <name evidence="8" type="ORF">ASPWEDRAFT_101487</name>
</gene>
<dbReference type="OrthoDB" id="45930at2759"/>
<evidence type="ECO:0000313" key="9">
    <source>
        <dbReference type="Proteomes" id="UP000184383"/>
    </source>
</evidence>
<dbReference type="Proteomes" id="UP000184383">
    <property type="component" value="Unassembled WGS sequence"/>
</dbReference>
<dbReference type="Pfam" id="PF07690">
    <property type="entry name" value="MFS_1"/>
    <property type="match status" value="1"/>
</dbReference>
<keyword evidence="9" id="KW-1185">Reference proteome</keyword>
<feature type="transmembrane region" description="Helical" evidence="7">
    <location>
        <begin position="603"/>
        <end position="624"/>
    </location>
</feature>
<keyword evidence="3 7" id="KW-0812">Transmembrane</keyword>
<feature type="transmembrane region" description="Helical" evidence="7">
    <location>
        <begin position="514"/>
        <end position="536"/>
    </location>
</feature>
<keyword evidence="4 7" id="KW-1133">Transmembrane helix</keyword>
<dbReference type="GO" id="GO:0007031">
    <property type="term" value="P:peroxisome organization"/>
    <property type="evidence" value="ECO:0007669"/>
    <property type="project" value="InterPro"/>
</dbReference>
<dbReference type="InterPro" id="IPR036259">
    <property type="entry name" value="MFS_trans_sf"/>
</dbReference>
<dbReference type="InterPro" id="IPR006966">
    <property type="entry name" value="Peroxin-3"/>
</dbReference>